<proteinExistence type="inferred from homology"/>
<dbReference type="AlphaFoldDB" id="A0A7S3A191"/>
<dbReference type="Gene3D" id="1.10.20.10">
    <property type="entry name" value="Histone, subunit A"/>
    <property type="match status" value="1"/>
</dbReference>
<dbReference type="PANTHER" id="PTHR46338">
    <property type="entry name" value="TRANSCRIPTION INITIATION FACTOR TFIID SUBUNIT 8"/>
    <property type="match status" value="1"/>
</dbReference>
<dbReference type="GO" id="GO:0046982">
    <property type="term" value="F:protein heterodimerization activity"/>
    <property type="evidence" value="ECO:0007669"/>
    <property type="project" value="InterPro"/>
</dbReference>
<evidence type="ECO:0000256" key="4">
    <source>
        <dbReference type="ARBA" id="ARBA00023015"/>
    </source>
</evidence>
<evidence type="ECO:0000256" key="1">
    <source>
        <dbReference type="ARBA" id="ARBA00004123"/>
    </source>
</evidence>
<accession>A0A7S3A191</accession>
<dbReference type="InterPro" id="IPR009072">
    <property type="entry name" value="Histone-fold"/>
</dbReference>
<evidence type="ECO:0000256" key="6">
    <source>
        <dbReference type="ARBA" id="ARBA00023242"/>
    </source>
</evidence>
<evidence type="ECO:0000256" key="2">
    <source>
        <dbReference type="ARBA" id="ARBA00008767"/>
    </source>
</evidence>
<dbReference type="Pfam" id="PF07524">
    <property type="entry name" value="Bromo_TP"/>
    <property type="match status" value="1"/>
</dbReference>
<keyword evidence="4" id="KW-0805">Transcription regulation</keyword>
<evidence type="ECO:0000259" key="8">
    <source>
        <dbReference type="Pfam" id="PF07524"/>
    </source>
</evidence>
<evidence type="ECO:0000313" key="11">
    <source>
        <dbReference type="EMBL" id="CAE0058418.1"/>
    </source>
</evidence>
<reference evidence="10" key="1">
    <citation type="submission" date="2021-01" db="EMBL/GenBank/DDBJ databases">
        <authorList>
            <person name="Corre E."/>
            <person name="Pelletier E."/>
            <person name="Niang G."/>
            <person name="Scheremetjew M."/>
            <person name="Finn R."/>
            <person name="Kale V."/>
            <person name="Holt S."/>
            <person name="Cochrane G."/>
            <person name="Meng A."/>
            <person name="Brown T."/>
            <person name="Cohen L."/>
        </authorList>
    </citation>
    <scope>NUCLEOTIDE SEQUENCE</scope>
    <source>
        <strain evidence="10">CCMP 769</strain>
    </source>
</reference>
<keyword evidence="6" id="KW-0539">Nucleus</keyword>
<dbReference type="InterPro" id="IPR006565">
    <property type="entry name" value="BTP"/>
</dbReference>
<sequence length="255" mass="28683">MEKRAEEEAASVPTKSLMHGIEGYARNAMLLASSQLVVAKLQQDEQRKEAKREPGVEPLPETELFAQEAVLHAIAEISETYIREMGKYSKDQAELSGRTQANLTDVLASLERAAVTTQTNIRELAMYCMSEEVAFPKALTGFPPEPRVVKGTKDALIEIPLEKENGQDGPAPKKKGEGPHMESWMPQLPPAYTYVSTVEQRNALKDGVSEQTVSKQRRQVWDARAFTCRILLFLRDILNPVARIFRFRPKKSLWS</sequence>
<dbReference type="EMBL" id="HBHW01034312">
    <property type="protein sequence ID" value="CAE0058417.1"/>
    <property type="molecule type" value="Transcribed_RNA"/>
</dbReference>
<dbReference type="CDD" id="cd00076">
    <property type="entry name" value="HFD_SF"/>
    <property type="match status" value="1"/>
</dbReference>
<evidence type="ECO:0000313" key="10">
    <source>
        <dbReference type="EMBL" id="CAE0058417.1"/>
    </source>
</evidence>
<name>A0A7S3A191_9RHOD</name>
<dbReference type="InterPro" id="IPR037818">
    <property type="entry name" value="TAF8"/>
</dbReference>
<dbReference type="InterPro" id="IPR019473">
    <property type="entry name" value="TFIID_su8_C"/>
</dbReference>
<keyword evidence="5" id="KW-0804">Transcription</keyword>
<protein>
    <recommendedName>
        <fullName evidence="3">Transcription initiation factor TFIID subunit 8</fullName>
    </recommendedName>
</protein>
<dbReference type="PANTHER" id="PTHR46338:SF1">
    <property type="entry name" value="TRANSCRIPTION INITIATION FACTOR TFIID SUBUNIT 8"/>
    <property type="match status" value="1"/>
</dbReference>
<evidence type="ECO:0000256" key="5">
    <source>
        <dbReference type="ARBA" id="ARBA00023163"/>
    </source>
</evidence>
<feature type="region of interest" description="Disordered" evidence="7">
    <location>
        <begin position="163"/>
        <end position="183"/>
    </location>
</feature>
<feature type="domain" description="Transcription factor TFIID subunit 8 C-terminal" evidence="9">
    <location>
        <begin position="180"/>
        <end position="207"/>
    </location>
</feature>
<evidence type="ECO:0000256" key="7">
    <source>
        <dbReference type="SAM" id="MobiDB-lite"/>
    </source>
</evidence>
<feature type="domain" description="Bromodomain associated" evidence="8">
    <location>
        <begin position="66"/>
        <end position="117"/>
    </location>
</feature>
<evidence type="ECO:0000259" key="9">
    <source>
        <dbReference type="Pfam" id="PF10406"/>
    </source>
</evidence>
<dbReference type="GO" id="GO:0005669">
    <property type="term" value="C:transcription factor TFIID complex"/>
    <property type="evidence" value="ECO:0007669"/>
    <property type="project" value="InterPro"/>
</dbReference>
<dbReference type="Pfam" id="PF10406">
    <property type="entry name" value="TAF8_C"/>
    <property type="match status" value="1"/>
</dbReference>
<gene>
    <name evidence="10" type="ORF">RMAR00112_LOCUS26473</name>
    <name evidence="11" type="ORF">RMAR00112_LOCUS26474</name>
</gene>
<dbReference type="EMBL" id="HBHW01034313">
    <property type="protein sequence ID" value="CAE0058418.1"/>
    <property type="molecule type" value="Transcribed_RNA"/>
</dbReference>
<comment type="subcellular location">
    <subcellularLocation>
        <location evidence="1">Nucleus</location>
    </subcellularLocation>
</comment>
<evidence type="ECO:0000256" key="3">
    <source>
        <dbReference type="ARBA" id="ARBA00017307"/>
    </source>
</evidence>
<organism evidence="10">
    <name type="scientific">Rhodosorus marinus</name>
    <dbReference type="NCBI Taxonomy" id="101924"/>
    <lineage>
        <taxon>Eukaryota</taxon>
        <taxon>Rhodophyta</taxon>
        <taxon>Stylonematophyceae</taxon>
        <taxon>Stylonematales</taxon>
        <taxon>Stylonemataceae</taxon>
        <taxon>Rhodosorus</taxon>
    </lineage>
</organism>
<comment type="similarity">
    <text evidence="2">Belongs to the TAF8 family.</text>
</comment>